<organism evidence="5 6">
    <name type="scientific">Rhodococcoides kroppenstedtii</name>
    <dbReference type="NCBI Taxonomy" id="293050"/>
    <lineage>
        <taxon>Bacteria</taxon>
        <taxon>Bacillati</taxon>
        <taxon>Actinomycetota</taxon>
        <taxon>Actinomycetes</taxon>
        <taxon>Mycobacteriales</taxon>
        <taxon>Nocardiaceae</taxon>
        <taxon>Rhodococcoides</taxon>
    </lineage>
</organism>
<comment type="subunit">
    <text evidence="2">Heterodimer of SbcC and SbcD.</text>
</comment>
<feature type="domain" description="RecF/RecN/SMC N-terminal" evidence="4">
    <location>
        <begin position="70"/>
        <end position="657"/>
    </location>
</feature>
<dbReference type="PANTHER" id="PTHR32114:SF2">
    <property type="entry name" value="ABC TRANSPORTER ABCH.3"/>
    <property type="match status" value="1"/>
</dbReference>
<dbReference type="GeneID" id="85486539"/>
<dbReference type="Proteomes" id="UP000182054">
    <property type="component" value="Unassembled WGS sequence"/>
</dbReference>
<dbReference type="AlphaFoldDB" id="A0A1I0TWR1"/>
<reference evidence="5 6" key="1">
    <citation type="submission" date="2016-10" db="EMBL/GenBank/DDBJ databases">
        <authorList>
            <person name="de Groot N.N."/>
        </authorList>
    </citation>
    <scope>NUCLEOTIDE SEQUENCE [LARGE SCALE GENOMIC DNA]</scope>
    <source>
        <strain evidence="5 6">DSM 44908</strain>
    </source>
</reference>
<dbReference type="EMBL" id="FOJN01000010">
    <property type="protein sequence ID" value="SFA56261.1"/>
    <property type="molecule type" value="Genomic_DNA"/>
</dbReference>
<evidence type="ECO:0000313" key="6">
    <source>
        <dbReference type="Proteomes" id="UP000182054"/>
    </source>
</evidence>
<dbReference type="SUPFAM" id="SSF52540">
    <property type="entry name" value="P-loop containing nucleoside triphosphate hydrolases"/>
    <property type="match status" value="1"/>
</dbReference>
<dbReference type="RefSeq" id="WP_068365422.1">
    <property type="nucleotide sequence ID" value="NZ_FOJN01000010.1"/>
</dbReference>
<comment type="similarity">
    <text evidence="1">Belongs to the SMC family. SbcC subfamily.</text>
</comment>
<gene>
    <name evidence="5" type="ORF">SAMN05444374_110100</name>
</gene>
<accession>A0A1I0TWR1</accession>
<name>A0A1I0TWR1_9NOCA</name>
<evidence type="ECO:0000259" key="4">
    <source>
        <dbReference type="Pfam" id="PF02463"/>
    </source>
</evidence>
<dbReference type="InterPro" id="IPR027417">
    <property type="entry name" value="P-loop_NTPase"/>
</dbReference>
<dbReference type="InterPro" id="IPR003395">
    <property type="entry name" value="RecF/RecN/SMC_N"/>
</dbReference>
<evidence type="ECO:0000256" key="3">
    <source>
        <dbReference type="ARBA" id="ARBA00013368"/>
    </source>
</evidence>
<protein>
    <recommendedName>
        <fullName evidence="3">Nuclease SbcCD subunit C</fullName>
    </recommendedName>
</protein>
<dbReference type="Pfam" id="PF02463">
    <property type="entry name" value="SMC_N"/>
    <property type="match status" value="1"/>
</dbReference>
<evidence type="ECO:0000256" key="1">
    <source>
        <dbReference type="ARBA" id="ARBA00006930"/>
    </source>
</evidence>
<evidence type="ECO:0000313" key="5">
    <source>
        <dbReference type="EMBL" id="SFA56261.1"/>
    </source>
</evidence>
<proteinExistence type="inferred from homology"/>
<dbReference type="PANTHER" id="PTHR32114">
    <property type="entry name" value="ABC TRANSPORTER ABCH.3"/>
    <property type="match status" value="1"/>
</dbReference>
<evidence type="ECO:0000256" key="2">
    <source>
        <dbReference type="ARBA" id="ARBA00011322"/>
    </source>
</evidence>
<sequence length="812" mass="86605">MTEPVVDRPLTDDVLEAIDADTDLADAAKYLVMAALEGDDALAGLLDGTSIPQPRTPSDVEAAEPVGAFLTSISVAGFRGIGPKAVLNLHPAPGITVVSGRNGSGKSSFAEALEYAVTGKSYRWENKAKLWRDSWRNLHQATPCEVRVGLTVEGAEPTVVGVDWADDAQLTDSVTWTQQGKGKRRSGTDDLGWNAAVELHRPILSYDEIGGLVEDSPSALYDALATLLGLEEITDAEKRLAAALKAAKVPRSEASAGLRELRALVADIDDDRARSAATLLKKRAPDLDALLALASGTDNAGAQSLSGLRAMAELSVPEPARAESVATMLQAAVTAAVDGADDLSAAVARRHDVVEAALALHDESGDGPCPVCGVGELDAAWATRTRTALADENEAMADYQRCRRDLDDARRSARALIDQLVDVVDDDGLDPVVVSAYRAAVGAARAVPTDAAELPNHLRSTVPAVVEAGHAVRAAATAVLTAREDRWAPVAGRIGAWVTLEADARTRDADVDNLDAAKKWITSHAADLRNRRLEPIAAQAREIWSELRQESNVDIGSISLQGNNTRRKAVLTGSVDGAPSEALAVMSQGELHALALALFIPRATTPTSPFRFIVLDDPIQAMDPAKVDGFVRVLSRLAATRQVVVFSHDDRLATAIRQLAVDARLIEVTRATGSAVTVSEASNPATRYVDDVFALVRDENVPDVVKRRACPGLFRLALESAAQQVFYAEQYRTGAGRVETEKRWSEAGSTRKRLALAAHGDAERDLSGWLSWRTERHPTLRIANAGTHGTDVVVDDMAVKDLRSMVKGILNP</sequence>
<dbReference type="OrthoDB" id="5089113at2"/>
<dbReference type="Gene3D" id="3.40.50.300">
    <property type="entry name" value="P-loop containing nucleotide triphosphate hydrolases"/>
    <property type="match status" value="2"/>
</dbReference>